<keyword evidence="2" id="KW-1185">Reference proteome</keyword>
<name>A0A448XBP3_9PLAT</name>
<proteinExistence type="predicted"/>
<dbReference type="Proteomes" id="UP000784294">
    <property type="component" value="Unassembled WGS sequence"/>
</dbReference>
<sequence length="79" mass="8685">MYYYEPRLWSRAGQQATRQANLSLTNRMSRSGWKLGLASGGNASETAFYSGVAPESDTDWVLSPGRHRLTLSSATSNTL</sequence>
<gene>
    <name evidence="1" type="ORF">PXEA_LOCUS26577</name>
</gene>
<accession>A0A448XBP3</accession>
<evidence type="ECO:0000313" key="2">
    <source>
        <dbReference type="Proteomes" id="UP000784294"/>
    </source>
</evidence>
<protein>
    <submittedName>
        <fullName evidence="1">Uncharacterized protein</fullName>
    </submittedName>
</protein>
<evidence type="ECO:0000313" key="1">
    <source>
        <dbReference type="EMBL" id="VEL33137.1"/>
    </source>
</evidence>
<organism evidence="1 2">
    <name type="scientific">Protopolystoma xenopodis</name>
    <dbReference type="NCBI Taxonomy" id="117903"/>
    <lineage>
        <taxon>Eukaryota</taxon>
        <taxon>Metazoa</taxon>
        <taxon>Spiralia</taxon>
        <taxon>Lophotrochozoa</taxon>
        <taxon>Platyhelminthes</taxon>
        <taxon>Monogenea</taxon>
        <taxon>Polyopisthocotylea</taxon>
        <taxon>Polystomatidea</taxon>
        <taxon>Polystomatidae</taxon>
        <taxon>Protopolystoma</taxon>
    </lineage>
</organism>
<reference evidence="1" key="1">
    <citation type="submission" date="2018-11" db="EMBL/GenBank/DDBJ databases">
        <authorList>
            <consortium name="Pathogen Informatics"/>
        </authorList>
    </citation>
    <scope>NUCLEOTIDE SEQUENCE</scope>
</reference>
<dbReference type="EMBL" id="CAAALY010245225">
    <property type="protein sequence ID" value="VEL33137.1"/>
    <property type="molecule type" value="Genomic_DNA"/>
</dbReference>
<dbReference type="AlphaFoldDB" id="A0A448XBP3"/>
<comment type="caution">
    <text evidence="1">The sequence shown here is derived from an EMBL/GenBank/DDBJ whole genome shotgun (WGS) entry which is preliminary data.</text>
</comment>